<keyword evidence="3" id="KW-0418">Kinase</keyword>
<dbReference type="PROSITE" id="PS50011">
    <property type="entry name" value="PROTEIN_KINASE_DOM"/>
    <property type="match status" value="1"/>
</dbReference>
<sequence length="870" mass="89134">MEPLRHDDPRLVGPYTVLARYRESASAVRYLAYGPNGGTVVVSVARPALAALPAFQRRFQAEARTAERLAGGWVQPLLDSRTDPSEEETLWTAYGYVPALTLGEAVAVAGPLPERAVRILGAALAETLSRVHATGAVLQGLAPDTVTLAADGPRLTAFGALGAAVSAEAMEGGRLSVRLGYLTPEQLEGEVPGPPSDIFVLGLLLAYAATGTTPLTEGPAESAIERIAHGTAELGGVPGELRPLVARCLAKEPGERPTAGAVAAELALEGAAAAATAEPDGWLPAALSASIAEQAARVDALYTPLDGSRDGSADTPADAVPGAPADAAPGTVPEPDTRTTRIGRPRTSSGSESGVVDRPTAALSLPHARPEPTALPLPPAAAPVPQQSQSLPPVPGHQGPPGPPALPPGPPQTPAPTRSGAGRFAALGRPLGQPLGRRALITGIVAGAAGLLIGGGGVLALADDEPSDDTDNKPADGTPGGLTGLPPEALWAYEQKVAADEVLNAAVVGGRTLVLTTGSGATGVDVRTGKRLWQKAEVASLHQALPVSSGLGFVAGATGLLWISPASGAVEHRVDYADGIKGAPGLKVAGVAGTSDGQVWFTGSYRTGTGKAAVVRTHLFAFDLTTRKELWRTVIAGGRAPLTPVYQLIAVREADIVVRQDTKSLLPVQVRAAKGKSVYHCFNRVSGKRTWSKSFGAVPPAGGSVGDAKGRLYAAAADQLYAYDTADAKQLWRRSGAPKVPGQKPFAFGTGTLAGSTLYVANRYQEVYALDSESGVQRWKGTTEGPAWTGVPRISLSESGRTVLSADGLQVTAFSAKDGKRLWKFQNAGGPAPSPAADGAAVATPSYQPLMAGKTAVIRRGGTFYALPVD</sequence>
<dbReference type="SMART" id="SM00564">
    <property type="entry name" value="PQQ"/>
    <property type="match status" value="5"/>
</dbReference>
<dbReference type="SMART" id="SM00220">
    <property type="entry name" value="S_TKc"/>
    <property type="match status" value="1"/>
</dbReference>
<comment type="caution">
    <text evidence="7">The sequence shown here is derived from an EMBL/GenBank/DDBJ whole genome shotgun (WGS) entry which is preliminary data.</text>
</comment>
<evidence type="ECO:0000259" key="6">
    <source>
        <dbReference type="PROSITE" id="PS50011"/>
    </source>
</evidence>
<dbReference type="SUPFAM" id="SSF56112">
    <property type="entry name" value="Protein kinase-like (PK-like)"/>
    <property type="match status" value="1"/>
</dbReference>
<feature type="region of interest" description="Disordered" evidence="5">
    <location>
        <begin position="306"/>
        <end position="430"/>
    </location>
</feature>
<dbReference type="Gene3D" id="3.30.200.20">
    <property type="entry name" value="Phosphorylase Kinase, domain 1"/>
    <property type="match status" value="1"/>
</dbReference>
<dbReference type="InterPro" id="IPR018391">
    <property type="entry name" value="PQQ_b-propeller_rpt"/>
</dbReference>
<evidence type="ECO:0000313" key="8">
    <source>
        <dbReference type="Proteomes" id="UP000660265"/>
    </source>
</evidence>
<dbReference type="InterPro" id="IPR011047">
    <property type="entry name" value="Quinoprotein_ADH-like_sf"/>
</dbReference>
<feature type="compositionally biased region" description="Low complexity" evidence="5">
    <location>
        <begin position="313"/>
        <end position="333"/>
    </location>
</feature>
<evidence type="ECO:0000256" key="2">
    <source>
        <dbReference type="ARBA" id="ARBA00022741"/>
    </source>
</evidence>
<dbReference type="InterPro" id="IPR011009">
    <property type="entry name" value="Kinase-like_dom_sf"/>
</dbReference>
<name>A0ABQ2DXS3_9ACTN</name>
<dbReference type="SUPFAM" id="SSF50998">
    <property type="entry name" value="Quinoprotein alcohol dehydrogenase-like"/>
    <property type="match status" value="2"/>
</dbReference>
<dbReference type="RefSeq" id="WP_189105628.1">
    <property type="nucleotide sequence ID" value="NZ_BMMV01000001.1"/>
</dbReference>
<reference evidence="8" key="1">
    <citation type="journal article" date="2019" name="Int. J. Syst. Evol. Microbiol.">
        <title>The Global Catalogue of Microorganisms (GCM) 10K type strain sequencing project: providing services to taxonomists for standard genome sequencing and annotation.</title>
        <authorList>
            <consortium name="The Broad Institute Genomics Platform"/>
            <consortium name="The Broad Institute Genome Sequencing Center for Infectious Disease"/>
            <person name="Wu L."/>
            <person name="Ma J."/>
        </authorList>
    </citation>
    <scope>NUCLEOTIDE SEQUENCE [LARGE SCALE GENOMIC DNA]</scope>
    <source>
        <strain evidence="8">CGMCC 4.7275</strain>
    </source>
</reference>
<feature type="compositionally biased region" description="Pro residues" evidence="5">
    <location>
        <begin position="373"/>
        <end position="382"/>
    </location>
</feature>
<evidence type="ECO:0000256" key="4">
    <source>
        <dbReference type="ARBA" id="ARBA00022840"/>
    </source>
</evidence>
<keyword evidence="2" id="KW-0547">Nucleotide-binding</keyword>
<proteinExistence type="predicted"/>
<feature type="compositionally biased region" description="Pro residues" evidence="5">
    <location>
        <begin position="392"/>
        <end position="414"/>
    </location>
</feature>
<evidence type="ECO:0000256" key="3">
    <source>
        <dbReference type="ARBA" id="ARBA00022777"/>
    </source>
</evidence>
<keyword evidence="1" id="KW-0808">Transferase</keyword>
<accession>A0ABQ2DXS3</accession>
<gene>
    <name evidence="7" type="ORF">GCM10011583_04130</name>
</gene>
<dbReference type="EMBL" id="BMMV01000001">
    <property type="protein sequence ID" value="GGJ75852.1"/>
    <property type="molecule type" value="Genomic_DNA"/>
</dbReference>
<dbReference type="InterPro" id="IPR002372">
    <property type="entry name" value="PQQ_rpt_dom"/>
</dbReference>
<keyword evidence="8" id="KW-1185">Reference proteome</keyword>
<feature type="region of interest" description="Disordered" evidence="5">
    <location>
        <begin position="463"/>
        <end position="484"/>
    </location>
</feature>
<dbReference type="Proteomes" id="UP000660265">
    <property type="component" value="Unassembled WGS sequence"/>
</dbReference>
<dbReference type="PANTHER" id="PTHR43289:SF34">
    <property type="entry name" value="SERINE_THREONINE-PROTEIN KINASE YBDM-RELATED"/>
    <property type="match status" value="1"/>
</dbReference>
<dbReference type="Gene3D" id="2.130.10.10">
    <property type="entry name" value="YVTN repeat-like/Quinoprotein amine dehydrogenase"/>
    <property type="match status" value="1"/>
</dbReference>
<dbReference type="Gene3D" id="2.40.128.630">
    <property type="match status" value="1"/>
</dbReference>
<dbReference type="InterPro" id="IPR015943">
    <property type="entry name" value="WD40/YVTN_repeat-like_dom_sf"/>
</dbReference>
<organism evidence="7 8">
    <name type="scientific">Streptomyces camponoticapitis</name>
    <dbReference type="NCBI Taxonomy" id="1616125"/>
    <lineage>
        <taxon>Bacteria</taxon>
        <taxon>Bacillati</taxon>
        <taxon>Actinomycetota</taxon>
        <taxon>Actinomycetes</taxon>
        <taxon>Kitasatosporales</taxon>
        <taxon>Streptomycetaceae</taxon>
        <taxon>Streptomyces</taxon>
    </lineage>
</organism>
<dbReference type="Gene3D" id="1.10.510.10">
    <property type="entry name" value="Transferase(Phosphotransferase) domain 1"/>
    <property type="match status" value="1"/>
</dbReference>
<evidence type="ECO:0000313" key="7">
    <source>
        <dbReference type="EMBL" id="GGJ75852.1"/>
    </source>
</evidence>
<dbReference type="PANTHER" id="PTHR43289">
    <property type="entry name" value="MITOGEN-ACTIVATED PROTEIN KINASE KINASE KINASE 20-RELATED"/>
    <property type="match status" value="1"/>
</dbReference>
<evidence type="ECO:0000256" key="5">
    <source>
        <dbReference type="SAM" id="MobiDB-lite"/>
    </source>
</evidence>
<feature type="domain" description="Protein kinase" evidence="6">
    <location>
        <begin position="15"/>
        <end position="268"/>
    </location>
</feature>
<dbReference type="InterPro" id="IPR000719">
    <property type="entry name" value="Prot_kinase_dom"/>
</dbReference>
<keyword evidence="4" id="KW-0067">ATP-binding</keyword>
<protein>
    <recommendedName>
        <fullName evidence="6">Protein kinase domain-containing protein</fullName>
    </recommendedName>
</protein>
<dbReference type="Pfam" id="PF13360">
    <property type="entry name" value="PQQ_2"/>
    <property type="match status" value="2"/>
</dbReference>
<evidence type="ECO:0000256" key="1">
    <source>
        <dbReference type="ARBA" id="ARBA00022679"/>
    </source>
</evidence>